<dbReference type="AlphaFoldDB" id="A0A292PUI6"/>
<feature type="chain" id="PRO_5013194670" evidence="1">
    <location>
        <begin position="16"/>
        <end position="195"/>
    </location>
</feature>
<keyword evidence="1" id="KW-0732">Signal</keyword>
<name>A0A292PUI6_9PEZI</name>
<organism evidence="2 3">
    <name type="scientific">Tuber aestivum</name>
    <name type="common">summer truffle</name>
    <dbReference type="NCBI Taxonomy" id="59557"/>
    <lineage>
        <taxon>Eukaryota</taxon>
        <taxon>Fungi</taxon>
        <taxon>Dikarya</taxon>
        <taxon>Ascomycota</taxon>
        <taxon>Pezizomycotina</taxon>
        <taxon>Pezizomycetes</taxon>
        <taxon>Pezizales</taxon>
        <taxon>Tuberaceae</taxon>
        <taxon>Tuber</taxon>
    </lineage>
</organism>
<keyword evidence="3" id="KW-1185">Reference proteome</keyword>
<evidence type="ECO:0000313" key="2">
    <source>
        <dbReference type="EMBL" id="CUS10451.1"/>
    </source>
</evidence>
<protein>
    <submittedName>
        <fullName evidence="2">Uncharacterized protein</fullName>
    </submittedName>
</protein>
<evidence type="ECO:0000256" key="1">
    <source>
        <dbReference type="SAM" id="SignalP"/>
    </source>
</evidence>
<evidence type="ECO:0000313" key="3">
    <source>
        <dbReference type="Proteomes" id="UP001412239"/>
    </source>
</evidence>
<feature type="signal peptide" evidence="1">
    <location>
        <begin position="1"/>
        <end position="15"/>
    </location>
</feature>
<gene>
    <name evidence="2" type="ORF">GSTUAT00005532001</name>
</gene>
<dbReference type="Proteomes" id="UP001412239">
    <property type="component" value="Unassembled WGS sequence"/>
</dbReference>
<accession>A0A292PUI6</accession>
<reference evidence="2" key="1">
    <citation type="submission" date="2015-10" db="EMBL/GenBank/DDBJ databases">
        <authorList>
            <person name="Regsiter A."/>
            <person name="william w."/>
        </authorList>
    </citation>
    <scope>NUCLEOTIDE SEQUENCE</scope>
    <source>
        <strain evidence="2">Montdore</strain>
    </source>
</reference>
<sequence>MLRLRHLLFLPRIRSILLLPQLLLAPKAQQQLEKQIGVPALLRKPKGSKKSAGAILLLRLFLPMGHARGRMPKLKSAGGIGSGRRPANIKGDRRSNGYRPLMGYLEAMGALYILYSCNVWPNLVEISSLYLTFLVPPSLLSVIAVPVWICVTGLTPYQSIHSLIPISGLSHSRFRLEIIPGFRRWERGKRGPNPW</sequence>
<dbReference type="EMBL" id="LN891048">
    <property type="protein sequence ID" value="CUS10451.1"/>
    <property type="molecule type" value="Genomic_DNA"/>
</dbReference>
<proteinExistence type="predicted"/>